<dbReference type="CAZy" id="GH23">
    <property type="family name" value="Glycoside Hydrolase Family 23"/>
</dbReference>
<proteinExistence type="inferred from homology"/>
<feature type="domain" description="Transglycosylase SLT" evidence="2">
    <location>
        <begin position="39"/>
        <end position="150"/>
    </location>
</feature>
<reference evidence="3 4" key="1">
    <citation type="submission" date="2010-08" db="EMBL/GenBank/DDBJ databases">
        <title>Complete sequence of Clostridium cellulovorans 743B.</title>
        <authorList>
            <consortium name="US DOE Joint Genome Institute"/>
            <person name="Lucas S."/>
            <person name="Copeland A."/>
            <person name="Lapidus A."/>
            <person name="Cheng J.-F."/>
            <person name="Bruce D."/>
            <person name="Goodwin L."/>
            <person name="Pitluck S."/>
            <person name="Chertkov O."/>
            <person name="Detter J.C."/>
            <person name="Han C."/>
            <person name="Tapia R."/>
            <person name="Land M."/>
            <person name="Hauser L."/>
            <person name="Chang Y.-J."/>
            <person name="Jeffries C."/>
            <person name="Kyrpides N."/>
            <person name="Ivanova N."/>
            <person name="Mikhailova N."/>
            <person name="Hemme C.L."/>
            <person name="Woyke T."/>
        </authorList>
    </citation>
    <scope>NUCLEOTIDE SEQUENCE [LARGE SCALE GENOMIC DNA]</scope>
    <source>
        <strain evidence="4">ATCC 35296 / DSM 3052 / OCM 3 / 743B</strain>
    </source>
</reference>
<dbReference type="PANTHER" id="PTHR37423">
    <property type="entry name" value="SOLUBLE LYTIC MUREIN TRANSGLYCOSYLASE-RELATED"/>
    <property type="match status" value="1"/>
</dbReference>
<dbReference type="Gene3D" id="1.10.530.10">
    <property type="match status" value="1"/>
</dbReference>
<dbReference type="GO" id="GO:0016020">
    <property type="term" value="C:membrane"/>
    <property type="evidence" value="ECO:0007669"/>
    <property type="project" value="InterPro"/>
</dbReference>
<comment type="similarity">
    <text evidence="1">Belongs to the transglycosylase Slt family.</text>
</comment>
<evidence type="ECO:0000256" key="1">
    <source>
        <dbReference type="ARBA" id="ARBA00007734"/>
    </source>
</evidence>
<dbReference type="RefSeq" id="WP_010076615.1">
    <property type="nucleotide sequence ID" value="NC_014393.1"/>
</dbReference>
<organism evidence="3 4">
    <name type="scientific">Clostridium cellulovorans (strain ATCC 35296 / DSM 3052 / OCM 3 / 743B)</name>
    <dbReference type="NCBI Taxonomy" id="573061"/>
    <lineage>
        <taxon>Bacteria</taxon>
        <taxon>Bacillati</taxon>
        <taxon>Bacillota</taxon>
        <taxon>Clostridia</taxon>
        <taxon>Eubacteriales</taxon>
        <taxon>Clostridiaceae</taxon>
        <taxon>Clostridium</taxon>
    </lineage>
</organism>
<gene>
    <name evidence="3" type="ordered locus">Clocel_2728</name>
</gene>
<dbReference type="InterPro" id="IPR008258">
    <property type="entry name" value="Transglycosylase_SLT_dom_1"/>
</dbReference>
<sequence>MKKKKRSYKLLIVFLVVVLAVVNIKNIGRMIFPIKYDDVIIKYSTEYKLDPYLVVAIIKTESNFEPMARSNKEAIGLMQITPSTASWIAEKKGINNITEEELFNEETNISFGCWYLNNLYLEFKDWDLVIAAYNGGRGNVNKWLSNEEYSNDGKSLKYIPFEETDKYLEKVKHYQKVYRYFYEEKSIF</sequence>
<evidence type="ECO:0000259" key="2">
    <source>
        <dbReference type="Pfam" id="PF01464"/>
    </source>
</evidence>
<dbReference type="Proteomes" id="UP000002730">
    <property type="component" value="Chromosome"/>
</dbReference>
<dbReference type="Pfam" id="PF01464">
    <property type="entry name" value="SLT"/>
    <property type="match status" value="1"/>
</dbReference>
<dbReference type="AlphaFoldDB" id="D9SRJ6"/>
<dbReference type="SUPFAM" id="SSF53955">
    <property type="entry name" value="Lysozyme-like"/>
    <property type="match status" value="1"/>
</dbReference>
<dbReference type="HOGENOM" id="CLU_065765_7_0_9"/>
<dbReference type="GO" id="GO:0000270">
    <property type="term" value="P:peptidoglycan metabolic process"/>
    <property type="evidence" value="ECO:0007669"/>
    <property type="project" value="InterPro"/>
</dbReference>
<protein>
    <submittedName>
        <fullName evidence="3">Lytic transglycosylase catalytic</fullName>
    </submittedName>
</protein>
<dbReference type="KEGG" id="ccb:Clocel_2728"/>
<dbReference type="OrthoDB" id="9815002at2"/>
<dbReference type="InterPro" id="IPR023346">
    <property type="entry name" value="Lysozyme-like_dom_sf"/>
</dbReference>
<dbReference type="CDD" id="cd16896">
    <property type="entry name" value="LT_Slt70-like"/>
    <property type="match status" value="1"/>
</dbReference>
<dbReference type="InterPro" id="IPR000189">
    <property type="entry name" value="Transglyc_AS"/>
</dbReference>
<name>D9SRJ6_CLOC7</name>
<dbReference type="STRING" id="573061.Clocel_2728"/>
<keyword evidence="4" id="KW-1185">Reference proteome</keyword>
<dbReference type="PROSITE" id="PS00922">
    <property type="entry name" value="TRANSGLYCOSYLASE"/>
    <property type="match status" value="1"/>
</dbReference>
<evidence type="ECO:0000313" key="3">
    <source>
        <dbReference type="EMBL" id="ADL52425.1"/>
    </source>
</evidence>
<evidence type="ECO:0000313" key="4">
    <source>
        <dbReference type="Proteomes" id="UP000002730"/>
    </source>
</evidence>
<dbReference type="eggNOG" id="COG0741">
    <property type="taxonomic scope" value="Bacteria"/>
</dbReference>
<accession>D9SRJ6</accession>
<dbReference type="PANTHER" id="PTHR37423:SF2">
    <property type="entry name" value="MEMBRANE-BOUND LYTIC MUREIN TRANSGLYCOSYLASE C"/>
    <property type="match status" value="1"/>
</dbReference>
<dbReference type="EMBL" id="CP002160">
    <property type="protein sequence ID" value="ADL52425.1"/>
    <property type="molecule type" value="Genomic_DNA"/>
</dbReference>
<dbReference type="GO" id="GO:0008933">
    <property type="term" value="F:peptidoglycan lytic transglycosylase activity"/>
    <property type="evidence" value="ECO:0007669"/>
    <property type="project" value="InterPro"/>
</dbReference>